<evidence type="ECO:0000313" key="2">
    <source>
        <dbReference type="EMBL" id="RKQ30012.1"/>
    </source>
</evidence>
<dbReference type="AlphaFoldDB" id="A0A494ZUK9"/>
<dbReference type="OrthoDB" id="2721909at2"/>
<keyword evidence="3" id="KW-1185">Reference proteome</keyword>
<name>A0A494ZUK9_9BACI</name>
<dbReference type="EMBL" id="RBZP01000020">
    <property type="protein sequence ID" value="RKQ30012.1"/>
    <property type="molecule type" value="Genomic_DNA"/>
</dbReference>
<keyword evidence="1" id="KW-0472">Membrane</keyword>
<feature type="transmembrane region" description="Helical" evidence="1">
    <location>
        <begin position="45"/>
        <end position="63"/>
    </location>
</feature>
<organism evidence="2 3">
    <name type="scientific">Oceanobacillus halophilus</name>
    <dbReference type="NCBI Taxonomy" id="930130"/>
    <lineage>
        <taxon>Bacteria</taxon>
        <taxon>Bacillati</taxon>
        <taxon>Bacillota</taxon>
        <taxon>Bacilli</taxon>
        <taxon>Bacillales</taxon>
        <taxon>Bacillaceae</taxon>
        <taxon>Oceanobacillus</taxon>
    </lineage>
</organism>
<feature type="transmembrane region" description="Helical" evidence="1">
    <location>
        <begin position="7"/>
        <end position="25"/>
    </location>
</feature>
<evidence type="ECO:0000256" key="1">
    <source>
        <dbReference type="SAM" id="Phobius"/>
    </source>
</evidence>
<evidence type="ECO:0000313" key="3">
    <source>
        <dbReference type="Proteomes" id="UP000269301"/>
    </source>
</evidence>
<gene>
    <name evidence="2" type="ORF">D8M06_16730</name>
</gene>
<sequence>MIGFIEIIFQVSGVVLFLCAIYYYLHFKKIKRERKLTTVELSVYVVTQIAFFLLGSSYLLLLLDKGH</sequence>
<protein>
    <submittedName>
        <fullName evidence="2">Uncharacterized protein</fullName>
    </submittedName>
</protein>
<comment type="caution">
    <text evidence="2">The sequence shown here is derived from an EMBL/GenBank/DDBJ whole genome shotgun (WGS) entry which is preliminary data.</text>
</comment>
<dbReference type="Proteomes" id="UP000269301">
    <property type="component" value="Unassembled WGS sequence"/>
</dbReference>
<dbReference type="RefSeq" id="WP_121205729.1">
    <property type="nucleotide sequence ID" value="NZ_RBZP01000020.1"/>
</dbReference>
<accession>A0A494ZUK9</accession>
<keyword evidence="1" id="KW-1133">Transmembrane helix</keyword>
<reference evidence="2 3" key="1">
    <citation type="journal article" date="2016" name="Int. J. Syst. Evol. Microbiol.">
        <title>Oceanobacillus halophilus sp. nov., a novel moderately halophilic bacterium from a hypersaline lake.</title>
        <authorList>
            <person name="Amoozegar M.A."/>
            <person name="Bagheri M."/>
            <person name="Makhdoumi A."/>
            <person name="Nikou M.M."/>
            <person name="Fazeli S.A.S."/>
            <person name="Schumann P."/>
            <person name="Sproer C."/>
            <person name="Sanchez-Porro C."/>
            <person name="Ventosa A."/>
        </authorList>
    </citation>
    <scope>NUCLEOTIDE SEQUENCE [LARGE SCALE GENOMIC DNA]</scope>
    <source>
        <strain evidence="2 3">DSM 23996</strain>
    </source>
</reference>
<proteinExistence type="predicted"/>
<keyword evidence="1" id="KW-0812">Transmembrane</keyword>